<gene>
    <name evidence="5" type="ORF">K8U81_06415</name>
</gene>
<dbReference type="Pfam" id="PF08522">
    <property type="entry name" value="BT_3987-like_N"/>
    <property type="match status" value="1"/>
</dbReference>
<evidence type="ECO:0000259" key="4">
    <source>
        <dbReference type="SMART" id="SM00560"/>
    </source>
</evidence>
<evidence type="ECO:0000256" key="3">
    <source>
        <dbReference type="SAM" id="SignalP"/>
    </source>
</evidence>
<organism evidence="5 6">
    <name type="scientific">Phocaeicola coprocola</name>
    <dbReference type="NCBI Taxonomy" id="310298"/>
    <lineage>
        <taxon>Bacteria</taxon>
        <taxon>Pseudomonadati</taxon>
        <taxon>Bacteroidota</taxon>
        <taxon>Bacteroidia</taxon>
        <taxon>Bacteroidales</taxon>
        <taxon>Bacteroidaceae</taxon>
        <taxon>Phocaeicola</taxon>
    </lineage>
</organism>
<proteinExistence type="predicted"/>
<comment type="caution">
    <text evidence="5">The sequence shown here is derived from an EMBL/GenBank/DDBJ whole genome shotgun (WGS) entry which is preliminary data.</text>
</comment>
<evidence type="ECO:0000256" key="1">
    <source>
        <dbReference type="ARBA" id="ARBA00022729"/>
    </source>
</evidence>
<keyword evidence="2" id="KW-1015">Disulfide bond</keyword>
<evidence type="ECO:0000313" key="5">
    <source>
        <dbReference type="EMBL" id="HJF07810.1"/>
    </source>
</evidence>
<dbReference type="InterPro" id="IPR013728">
    <property type="entry name" value="BT_3987-like_N"/>
</dbReference>
<dbReference type="PROSITE" id="PS51257">
    <property type="entry name" value="PROKAR_LIPOPROTEIN"/>
    <property type="match status" value="1"/>
</dbReference>
<keyword evidence="1 3" id="KW-0732">Signal</keyword>
<dbReference type="GO" id="GO:0005975">
    <property type="term" value="P:carbohydrate metabolic process"/>
    <property type="evidence" value="ECO:0007669"/>
    <property type="project" value="UniProtKB-ARBA"/>
</dbReference>
<feature type="signal peptide" evidence="3">
    <location>
        <begin position="1"/>
        <end position="25"/>
    </location>
</feature>
<dbReference type="EMBL" id="DYXD01000143">
    <property type="protein sequence ID" value="HJF07810.1"/>
    <property type="molecule type" value="Genomic_DNA"/>
</dbReference>
<reference evidence="5" key="1">
    <citation type="journal article" date="2021" name="PeerJ">
        <title>Extensive microbial diversity within the chicken gut microbiome revealed by metagenomics and culture.</title>
        <authorList>
            <person name="Gilroy R."/>
            <person name="Ravi A."/>
            <person name="Getino M."/>
            <person name="Pursley I."/>
            <person name="Horton D.L."/>
            <person name="Alikhan N.F."/>
            <person name="Baker D."/>
            <person name="Gharbi K."/>
            <person name="Hall N."/>
            <person name="Watson M."/>
            <person name="Adriaenssens E.M."/>
            <person name="Foster-Nyarko E."/>
            <person name="Jarju S."/>
            <person name="Secka A."/>
            <person name="Antonio M."/>
            <person name="Oren A."/>
            <person name="Chaudhuri R.R."/>
            <person name="La Ragione R."/>
            <person name="Hildebrand F."/>
            <person name="Pallen M.J."/>
        </authorList>
    </citation>
    <scope>NUCLEOTIDE SEQUENCE</scope>
    <source>
        <strain evidence="5">CHK165-8395</strain>
    </source>
</reference>
<dbReference type="SUPFAM" id="SSF49899">
    <property type="entry name" value="Concanavalin A-like lectins/glucanases"/>
    <property type="match status" value="1"/>
</dbReference>
<dbReference type="Gene3D" id="2.60.40.1740">
    <property type="entry name" value="hypothetical protein (bacova_03559)"/>
    <property type="match status" value="1"/>
</dbReference>
<protein>
    <submittedName>
        <fullName evidence="5">DUF1735 and LamG domain-containing protein</fullName>
    </submittedName>
</protein>
<name>A0A921K327_9BACT</name>
<accession>A0A921K327</accession>
<reference evidence="5" key="2">
    <citation type="submission" date="2021-09" db="EMBL/GenBank/DDBJ databases">
        <authorList>
            <person name="Gilroy R."/>
        </authorList>
    </citation>
    <scope>NUCLEOTIDE SEQUENCE</scope>
    <source>
        <strain evidence="5">CHK165-8395</strain>
    </source>
</reference>
<feature type="chain" id="PRO_5037321482" evidence="3">
    <location>
        <begin position="26"/>
        <end position="380"/>
    </location>
</feature>
<dbReference type="Proteomes" id="UP000718012">
    <property type="component" value="Unassembled WGS sequence"/>
</dbReference>
<dbReference type="AlphaFoldDB" id="A0A921K327"/>
<dbReference type="SMART" id="SM00560">
    <property type="entry name" value="LamGL"/>
    <property type="match status" value="1"/>
</dbReference>
<dbReference type="InterPro" id="IPR006558">
    <property type="entry name" value="LamG-like"/>
</dbReference>
<evidence type="ECO:0000313" key="6">
    <source>
        <dbReference type="Proteomes" id="UP000718012"/>
    </source>
</evidence>
<evidence type="ECO:0000256" key="2">
    <source>
        <dbReference type="ARBA" id="ARBA00023157"/>
    </source>
</evidence>
<dbReference type="Pfam" id="PF13385">
    <property type="entry name" value="Laminin_G_3"/>
    <property type="match status" value="1"/>
</dbReference>
<dbReference type="InterPro" id="IPR013320">
    <property type="entry name" value="ConA-like_dom_sf"/>
</dbReference>
<sequence>MKYKLKSGILALVMCCLAASCQSEYDIIDNGVYLTDAQSSSIKRVTIDNTGAKTAITSRLGALSEQDVVVNYGFDPQALIAYNRKNGTDYQLLPESYYSFSENQAIIKAGTISSEPVELQIKPFDESIDVTKKYAVPVAIVSSSGMERLETSSTLMVLLDQIVVTTVPYLGSGNYISVTPEQPLEGLSSWTLEWNLYMDSYTRNNVTQWKIYGIDDKVTVYTRFGDVTCDPNQFQAKVGAGKPQSITRFTAKKWYHLAFTYDGSNLRLYVDGKLDFTYPHATPGEVFAFKKIVFANDEKSTYSLNGMVSELRVWSVARSQTEIENNMYVVSPDSPGLEVYWKCNEGGGTMIKDHSNHSRDGKLAKEATWEDGIRFPDDGK</sequence>
<feature type="domain" description="LamG-like jellyroll fold" evidence="4">
    <location>
        <begin position="188"/>
        <end position="321"/>
    </location>
</feature>
<dbReference type="GO" id="GO:0004553">
    <property type="term" value="F:hydrolase activity, hydrolyzing O-glycosyl compounds"/>
    <property type="evidence" value="ECO:0007669"/>
    <property type="project" value="UniProtKB-ARBA"/>
</dbReference>
<dbReference type="Gene3D" id="2.60.120.200">
    <property type="match status" value="1"/>
</dbReference>